<evidence type="ECO:0000256" key="1">
    <source>
        <dbReference type="SAM" id="MobiDB-lite"/>
    </source>
</evidence>
<dbReference type="Proteomes" id="UP000652761">
    <property type="component" value="Unassembled WGS sequence"/>
</dbReference>
<feature type="region of interest" description="Disordered" evidence="1">
    <location>
        <begin position="99"/>
        <end position="154"/>
    </location>
</feature>
<organism evidence="2 3">
    <name type="scientific">Colocasia esculenta</name>
    <name type="common">Wild taro</name>
    <name type="synonym">Arum esculentum</name>
    <dbReference type="NCBI Taxonomy" id="4460"/>
    <lineage>
        <taxon>Eukaryota</taxon>
        <taxon>Viridiplantae</taxon>
        <taxon>Streptophyta</taxon>
        <taxon>Embryophyta</taxon>
        <taxon>Tracheophyta</taxon>
        <taxon>Spermatophyta</taxon>
        <taxon>Magnoliopsida</taxon>
        <taxon>Liliopsida</taxon>
        <taxon>Araceae</taxon>
        <taxon>Aroideae</taxon>
        <taxon>Colocasieae</taxon>
        <taxon>Colocasia</taxon>
    </lineage>
</organism>
<feature type="non-terminal residue" evidence="2">
    <location>
        <position position="1"/>
    </location>
</feature>
<dbReference type="AlphaFoldDB" id="A0A843XT74"/>
<comment type="caution">
    <text evidence="2">The sequence shown here is derived from an EMBL/GenBank/DDBJ whole genome shotgun (WGS) entry which is preliminary data.</text>
</comment>
<accession>A0A843XT74</accession>
<evidence type="ECO:0000313" key="3">
    <source>
        <dbReference type="Proteomes" id="UP000652761"/>
    </source>
</evidence>
<evidence type="ECO:0000313" key="2">
    <source>
        <dbReference type="EMBL" id="MQM23104.1"/>
    </source>
</evidence>
<protein>
    <submittedName>
        <fullName evidence="2">Uncharacterized protein</fullName>
    </submittedName>
</protein>
<feature type="region of interest" description="Disordered" evidence="1">
    <location>
        <begin position="176"/>
        <end position="242"/>
    </location>
</feature>
<gene>
    <name evidence="2" type="ORF">Taro_056166</name>
</gene>
<proteinExistence type="predicted"/>
<feature type="compositionally biased region" description="Basic residues" evidence="1">
    <location>
        <begin position="131"/>
        <end position="142"/>
    </location>
</feature>
<sequence>QLTAVQRLQLLINELEEYEASKPSDKPTLDQYIPWEEIERKRRLRNWLLQVQHEALQEGDLPPSPNLSLFNGDEGITMEQLDSMFSSFHSYMVFIPPPKELQTPTSNTIAQAGDKPTTLVYQRRPPGSSSRHPKKGRGRHQKAASSTTKHPDRIILFHGEEAKPLPEPQIRADSYIFDPSDEEGGLPDKASQSEDKNSSPFAPSNEPDNVPPLPNEKLLAPISQKKPVKSKELSGSSSREFSHLDQIRSEADDKILQQLQSLPPLCLLSFGRSGPARVVSISSTEASLFGIFNFISGILSLTRYCLAKLAFQPSNTLFSCGHPQFSRLPTLAHLSNLEIIGFSIALQSFKSLGPGRLNLTGVHPVPNIGDKIHPTLLLDSHAKGRSGMLLQRLSNNFNGRRVCGVCQCRYSTNKEFPAAIISKMWGWLRLCRPSYTMLRGSTNLQGRRAAFVRIRHSVCPGKEISSKKKLLARQSWRVNCGYNFSIQVPYQVMKTRSKAQRMHGTSSFGFGFGAHPVGGIC</sequence>
<reference evidence="2" key="1">
    <citation type="submission" date="2017-07" db="EMBL/GenBank/DDBJ databases">
        <title>Taro Niue Genome Assembly and Annotation.</title>
        <authorList>
            <person name="Atibalentja N."/>
            <person name="Keating K."/>
            <person name="Fields C.J."/>
        </authorList>
    </citation>
    <scope>NUCLEOTIDE SEQUENCE</scope>
    <source>
        <strain evidence="2">Niue_2</strain>
        <tissue evidence="2">Leaf</tissue>
    </source>
</reference>
<name>A0A843XT74_COLES</name>
<dbReference type="EMBL" id="NMUH01015085">
    <property type="protein sequence ID" value="MQM23104.1"/>
    <property type="molecule type" value="Genomic_DNA"/>
</dbReference>
<keyword evidence="3" id="KW-1185">Reference proteome</keyword>